<evidence type="ECO:0000256" key="11">
    <source>
        <dbReference type="HAMAP-Rule" id="MF_00492"/>
    </source>
</evidence>
<sequence>MNKLEQLREMTTIVVDTGNIDSIKRFTPTDATTNPSLILKASEQAEYKHLLDEAVNKAKSVSKERKALLNNILDQLFVNFGIEILKSIPGRVSTEVDARLSFDVEASISKAHHLISLYEKAKIPRERVLIKLASTWEGIVAAKTLEKEGIHCNMTLLFSLPQAIAASYSNVTLISPFVGRILDWHKKNTGKSSYAGYEDPGVISVKNIYNYYKKFDIKSQVMGASFRNADEILELAGCDLLTISPELLNELSQMEGEVPKKLDAEKAKLENIEKIEVNEETFRWLLNEDQMATEKLSDGIRKFAEDTVKLEKYLISSYNL</sequence>
<dbReference type="InterPro" id="IPR001585">
    <property type="entry name" value="TAL/FSA"/>
</dbReference>
<evidence type="ECO:0000313" key="13">
    <source>
        <dbReference type="EMBL" id="CDR33973.1"/>
    </source>
</evidence>
<dbReference type="OrthoDB" id="9807051at2"/>
<comment type="subcellular location">
    <subcellularLocation>
        <location evidence="2 11">Cytoplasm</location>
    </subcellularLocation>
</comment>
<dbReference type="GO" id="GO:0006098">
    <property type="term" value="P:pentose-phosphate shunt"/>
    <property type="evidence" value="ECO:0007669"/>
    <property type="project" value="UniProtKB-UniRule"/>
</dbReference>
<dbReference type="InterPro" id="IPR018225">
    <property type="entry name" value="Transaldolase_AS"/>
</dbReference>
<comment type="catalytic activity">
    <reaction evidence="10 11 12">
        <text>D-sedoheptulose 7-phosphate + D-glyceraldehyde 3-phosphate = D-erythrose 4-phosphate + beta-D-fructose 6-phosphate</text>
        <dbReference type="Rhea" id="RHEA:17053"/>
        <dbReference type="ChEBI" id="CHEBI:16897"/>
        <dbReference type="ChEBI" id="CHEBI:57483"/>
        <dbReference type="ChEBI" id="CHEBI:57634"/>
        <dbReference type="ChEBI" id="CHEBI:59776"/>
        <dbReference type="EC" id="2.2.1.2"/>
    </reaction>
</comment>
<keyword evidence="14" id="KW-1185">Reference proteome</keyword>
<dbReference type="GO" id="GO:0005975">
    <property type="term" value="P:carbohydrate metabolic process"/>
    <property type="evidence" value="ECO:0007669"/>
    <property type="project" value="InterPro"/>
</dbReference>
<dbReference type="InterPro" id="IPR004730">
    <property type="entry name" value="Transaldolase_1"/>
</dbReference>
<evidence type="ECO:0000256" key="4">
    <source>
        <dbReference type="ARBA" id="ARBA00008012"/>
    </source>
</evidence>
<evidence type="ECO:0000256" key="10">
    <source>
        <dbReference type="ARBA" id="ARBA00048810"/>
    </source>
</evidence>
<keyword evidence="6 11" id="KW-0963">Cytoplasm</keyword>
<dbReference type="GO" id="GO:0005737">
    <property type="term" value="C:cytoplasm"/>
    <property type="evidence" value="ECO:0007669"/>
    <property type="project" value="UniProtKB-SubCell"/>
</dbReference>
<feature type="active site" description="Schiff-base intermediate with substrate" evidence="11">
    <location>
        <position position="131"/>
    </location>
</feature>
<dbReference type="EMBL" id="CCEJ010000004">
    <property type="protein sequence ID" value="CDR33973.1"/>
    <property type="molecule type" value="Genomic_DNA"/>
</dbReference>
<dbReference type="STRING" id="1437425.CSEC_1147"/>
<dbReference type="PANTHER" id="PTHR10683:SF18">
    <property type="entry name" value="TRANSALDOLASE"/>
    <property type="match status" value="1"/>
</dbReference>
<evidence type="ECO:0000256" key="6">
    <source>
        <dbReference type="ARBA" id="ARBA00022490"/>
    </source>
</evidence>
<dbReference type="InterPro" id="IPR013785">
    <property type="entry name" value="Aldolase_TIM"/>
</dbReference>
<organism evidence="13 14">
    <name type="scientific">Candidatus Criblamydia sequanensis CRIB-18</name>
    <dbReference type="NCBI Taxonomy" id="1437425"/>
    <lineage>
        <taxon>Bacteria</taxon>
        <taxon>Pseudomonadati</taxon>
        <taxon>Chlamydiota</taxon>
        <taxon>Chlamydiia</taxon>
        <taxon>Parachlamydiales</taxon>
        <taxon>Candidatus Criblamydiaceae</taxon>
        <taxon>Candidatus Criblamydia</taxon>
    </lineage>
</organism>
<dbReference type="Proteomes" id="UP000031552">
    <property type="component" value="Unassembled WGS sequence"/>
</dbReference>
<dbReference type="GO" id="GO:0004801">
    <property type="term" value="F:transaldolase activity"/>
    <property type="evidence" value="ECO:0007669"/>
    <property type="project" value="UniProtKB-UniRule"/>
</dbReference>
<dbReference type="Gene3D" id="3.20.20.70">
    <property type="entry name" value="Aldolase class I"/>
    <property type="match status" value="1"/>
</dbReference>
<dbReference type="CDD" id="cd00957">
    <property type="entry name" value="Transaldolase_TalAB"/>
    <property type="match status" value="1"/>
</dbReference>
<comment type="caution">
    <text evidence="13">The sequence shown here is derived from an EMBL/GenBank/DDBJ whole genome shotgun (WGS) entry which is preliminary data.</text>
</comment>
<dbReference type="PROSITE" id="PS01054">
    <property type="entry name" value="TRANSALDOLASE_1"/>
    <property type="match status" value="1"/>
</dbReference>
<reference evidence="13" key="2">
    <citation type="submission" date="2014-09" db="EMBL/GenBank/DDBJ databases">
        <title>Criblamydia sequanensis harbors a mega-plasmid encoding arsenite resistance.</title>
        <authorList>
            <person name="Bertelli C."/>
            <person name="Goesmann A."/>
            <person name="Greub G."/>
        </authorList>
    </citation>
    <scope>NUCLEOTIDE SEQUENCE [LARGE SCALE GENOMIC DNA]</scope>
    <source>
        <strain evidence="13">CRIB-18</strain>
    </source>
</reference>
<evidence type="ECO:0000256" key="12">
    <source>
        <dbReference type="RuleBase" id="RU004155"/>
    </source>
</evidence>
<evidence type="ECO:0000256" key="5">
    <source>
        <dbReference type="ARBA" id="ARBA00013151"/>
    </source>
</evidence>
<accession>A0A090D214</accession>
<keyword evidence="8 11" id="KW-0570">Pentose shunt</keyword>
<evidence type="ECO:0000313" key="14">
    <source>
        <dbReference type="Proteomes" id="UP000031552"/>
    </source>
</evidence>
<dbReference type="RefSeq" id="WP_041017482.1">
    <property type="nucleotide sequence ID" value="NZ_CCEJ010000004.1"/>
</dbReference>
<dbReference type="NCBIfam" id="TIGR00874">
    <property type="entry name" value="talAB"/>
    <property type="match status" value="1"/>
</dbReference>
<evidence type="ECO:0000256" key="1">
    <source>
        <dbReference type="ARBA" id="ARBA00003518"/>
    </source>
</evidence>
<dbReference type="FunFam" id="3.20.20.70:FF:000002">
    <property type="entry name" value="Transaldolase"/>
    <property type="match status" value="1"/>
</dbReference>
<evidence type="ECO:0000256" key="7">
    <source>
        <dbReference type="ARBA" id="ARBA00022679"/>
    </source>
</evidence>
<comment type="function">
    <text evidence="1 11 12">Transaldolase is important for the balance of metabolites in the pentose-phosphate pathway.</text>
</comment>
<keyword evidence="9 11" id="KW-0704">Schiff base</keyword>
<evidence type="ECO:0000256" key="9">
    <source>
        <dbReference type="ARBA" id="ARBA00023270"/>
    </source>
</evidence>
<dbReference type="PROSITE" id="PS00958">
    <property type="entry name" value="TRANSALDOLASE_2"/>
    <property type="match status" value="1"/>
</dbReference>
<proteinExistence type="inferred from homology"/>
<comment type="pathway">
    <text evidence="3 11 12">Carbohydrate degradation; pentose phosphate pathway; D-glyceraldehyde 3-phosphate and beta-D-fructose 6-phosphate from D-ribose 5-phosphate and D-xylulose 5-phosphate (non-oxidative stage): step 2/3.</text>
</comment>
<evidence type="ECO:0000256" key="2">
    <source>
        <dbReference type="ARBA" id="ARBA00004496"/>
    </source>
</evidence>
<dbReference type="HAMAP" id="MF_00492">
    <property type="entry name" value="Transaldolase_1"/>
    <property type="match status" value="1"/>
</dbReference>
<keyword evidence="7 11" id="KW-0808">Transferase</keyword>
<dbReference type="AlphaFoldDB" id="A0A090D214"/>
<evidence type="ECO:0000256" key="3">
    <source>
        <dbReference type="ARBA" id="ARBA00004857"/>
    </source>
</evidence>
<gene>
    <name evidence="13" type="primary">tal1</name>
    <name evidence="11" type="synonym">tal</name>
    <name evidence="13" type="ORF">CSEC_1147</name>
</gene>
<comment type="similarity">
    <text evidence="4 11 12">Belongs to the transaldolase family. Type 1 subfamily.</text>
</comment>
<dbReference type="eggNOG" id="COG0176">
    <property type="taxonomic scope" value="Bacteria"/>
</dbReference>
<evidence type="ECO:0000256" key="8">
    <source>
        <dbReference type="ARBA" id="ARBA00023126"/>
    </source>
</evidence>
<dbReference type="SUPFAM" id="SSF51569">
    <property type="entry name" value="Aldolase"/>
    <property type="match status" value="1"/>
</dbReference>
<dbReference type="PANTHER" id="PTHR10683">
    <property type="entry name" value="TRANSALDOLASE"/>
    <property type="match status" value="1"/>
</dbReference>
<dbReference type="EC" id="2.2.1.2" evidence="5 11"/>
<dbReference type="UniPathway" id="UPA00115">
    <property type="reaction ID" value="UER00414"/>
</dbReference>
<dbReference type="Pfam" id="PF00923">
    <property type="entry name" value="TAL_FSA"/>
    <property type="match status" value="1"/>
</dbReference>
<protein>
    <recommendedName>
        <fullName evidence="5 11">Transaldolase</fullName>
        <ecNumber evidence="5 11">2.2.1.2</ecNumber>
    </recommendedName>
</protein>
<name>A0A090D214_9BACT</name>
<reference evidence="13" key="1">
    <citation type="submission" date="2013-12" db="EMBL/GenBank/DDBJ databases">
        <authorList>
            <person name="Linke B."/>
        </authorList>
    </citation>
    <scope>NUCLEOTIDE SEQUENCE [LARGE SCALE GENOMIC DNA]</scope>
    <source>
        <strain evidence="13">CRIB-18</strain>
    </source>
</reference>